<evidence type="ECO:0000313" key="4">
    <source>
        <dbReference type="Proteomes" id="UP000002730"/>
    </source>
</evidence>
<dbReference type="RefSeq" id="WP_010076170.1">
    <property type="nucleotide sequence ID" value="NC_014393.1"/>
</dbReference>
<dbReference type="HOGENOM" id="CLU_046246_1_0_9"/>
<evidence type="ECO:0000259" key="2">
    <source>
        <dbReference type="Pfam" id="PF14751"/>
    </source>
</evidence>
<dbReference type="OrthoDB" id="1863351at2"/>
<feature type="domain" description="DUF4474" evidence="2">
    <location>
        <begin position="89"/>
        <end position="330"/>
    </location>
</feature>
<organism evidence="3 4">
    <name type="scientific">Clostridium cellulovorans (strain ATCC 35296 / DSM 3052 / OCM 3 / 743B)</name>
    <dbReference type="NCBI Taxonomy" id="573061"/>
    <lineage>
        <taxon>Bacteria</taxon>
        <taxon>Bacillati</taxon>
        <taxon>Bacillota</taxon>
        <taxon>Clostridia</taxon>
        <taxon>Eubacteriales</taxon>
        <taxon>Clostridiaceae</taxon>
        <taxon>Clostridium</taxon>
    </lineage>
</organism>
<gene>
    <name evidence="3" type="ordered locus">Clocel_1216</name>
</gene>
<dbReference type="STRING" id="573061.Clocel_1216"/>
<evidence type="ECO:0000256" key="1">
    <source>
        <dbReference type="SAM" id="Phobius"/>
    </source>
</evidence>
<keyword evidence="1" id="KW-0472">Membrane</keyword>
<keyword evidence="1" id="KW-1133">Transmembrane helix</keyword>
<protein>
    <recommendedName>
        <fullName evidence="2">DUF4474 domain-containing protein</fullName>
    </recommendedName>
</protein>
<reference evidence="3 4" key="1">
    <citation type="submission" date="2010-08" db="EMBL/GenBank/DDBJ databases">
        <title>Complete sequence of Clostridium cellulovorans 743B.</title>
        <authorList>
            <consortium name="US DOE Joint Genome Institute"/>
            <person name="Lucas S."/>
            <person name="Copeland A."/>
            <person name="Lapidus A."/>
            <person name="Cheng J.-F."/>
            <person name="Bruce D."/>
            <person name="Goodwin L."/>
            <person name="Pitluck S."/>
            <person name="Chertkov O."/>
            <person name="Detter J.C."/>
            <person name="Han C."/>
            <person name="Tapia R."/>
            <person name="Land M."/>
            <person name="Hauser L."/>
            <person name="Chang Y.-J."/>
            <person name="Jeffries C."/>
            <person name="Kyrpides N."/>
            <person name="Ivanova N."/>
            <person name="Mikhailova N."/>
            <person name="Hemme C.L."/>
            <person name="Woyke T."/>
        </authorList>
    </citation>
    <scope>NUCLEOTIDE SEQUENCE [LARGE SCALE GENOMIC DNA]</scope>
    <source>
        <strain evidence="4">ATCC 35296 / DSM 3052 / OCM 3 / 743B</strain>
    </source>
</reference>
<dbReference type="AlphaFoldDB" id="D9SUR7"/>
<dbReference type="EMBL" id="CP002160">
    <property type="protein sequence ID" value="ADL50972.1"/>
    <property type="molecule type" value="Genomic_DNA"/>
</dbReference>
<name>D9SUR7_CLOC7</name>
<dbReference type="InterPro" id="IPR029322">
    <property type="entry name" value="DUF4474"/>
</dbReference>
<keyword evidence="1" id="KW-0812">Transmembrane</keyword>
<sequence length="351" mass="41213">MFAMGKLNCLESVVFENKQLTENIVQPSYYAQFEKFPALRIGLVIIIVALIIYLIFQKEIKISILRWKKSISNTKNNRRPKEALSKNDIDRIMSTAGYAYNPIQDIFYSITHPWQREMGYCHFYDEAAPILGLVIDCEPIKFMYKGELWLIELWKGQYGMTTGCEIGVYKKAKMQLDIPRVFKGNFYDAVEDFERLDMKMSLIKDNKEIFRREGISWWLTGFKLGMFSHPSELIVDLSITLKDLEMRNAFIMALIDIGYLEDEIYLDNNTVTFQFNKPRTKQPTSKKKIFLSIVQSSNKLNCRRYQKIAGNHKNFYDAINAIEKETPDLFDKIINLRKFNELKNMLGIKRK</sequence>
<keyword evidence="4" id="KW-1185">Reference proteome</keyword>
<dbReference type="eggNOG" id="ENOG502Z7HR">
    <property type="taxonomic scope" value="Bacteria"/>
</dbReference>
<proteinExistence type="predicted"/>
<evidence type="ECO:0000313" key="3">
    <source>
        <dbReference type="EMBL" id="ADL50972.1"/>
    </source>
</evidence>
<feature type="transmembrane region" description="Helical" evidence="1">
    <location>
        <begin position="38"/>
        <end position="56"/>
    </location>
</feature>
<dbReference type="Proteomes" id="UP000002730">
    <property type="component" value="Chromosome"/>
</dbReference>
<accession>D9SUR7</accession>
<dbReference type="Pfam" id="PF14751">
    <property type="entry name" value="DUF4474"/>
    <property type="match status" value="1"/>
</dbReference>
<dbReference type="KEGG" id="ccb:Clocel_1216"/>